<feature type="compositionally biased region" description="Basic residues" evidence="1">
    <location>
        <begin position="15"/>
        <end position="25"/>
    </location>
</feature>
<evidence type="ECO:0008006" key="4">
    <source>
        <dbReference type="Google" id="ProtNLM"/>
    </source>
</evidence>
<organism evidence="2 3">
    <name type="scientific">Plutella xylostella</name>
    <name type="common">Diamondback moth</name>
    <name type="synonym">Plutella maculipennis</name>
    <dbReference type="NCBI Taxonomy" id="51655"/>
    <lineage>
        <taxon>Eukaryota</taxon>
        <taxon>Metazoa</taxon>
        <taxon>Ecdysozoa</taxon>
        <taxon>Arthropoda</taxon>
        <taxon>Hexapoda</taxon>
        <taxon>Insecta</taxon>
        <taxon>Pterygota</taxon>
        <taxon>Neoptera</taxon>
        <taxon>Endopterygota</taxon>
        <taxon>Lepidoptera</taxon>
        <taxon>Glossata</taxon>
        <taxon>Ditrysia</taxon>
        <taxon>Yponomeutoidea</taxon>
        <taxon>Plutellidae</taxon>
        <taxon>Plutella</taxon>
    </lineage>
</organism>
<feature type="non-terminal residue" evidence="2">
    <location>
        <position position="177"/>
    </location>
</feature>
<dbReference type="EMBL" id="JAHIBW010000007">
    <property type="protein sequence ID" value="KAG7309070.1"/>
    <property type="molecule type" value="Genomic_DNA"/>
</dbReference>
<proteinExistence type="predicted"/>
<sequence>HQSTMSPYPEEERRKRGRHEKRRRRDGTPSSSSLTSNSSKNSSSRRRDRRHRRSRRSRSSMAGELLKVLQILKDDSSKTSSSINNNQLHNVIPEFDPSLRTQSIECWIRKVNECAVIYKWDDAQIIHFALQKLVGYAKTWFEALPTVVFTWSEWQEKLMKAFPSEENYGKLLEEMLA</sequence>
<feature type="compositionally biased region" description="Basic residues" evidence="1">
    <location>
        <begin position="43"/>
        <end position="58"/>
    </location>
</feature>
<evidence type="ECO:0000313" key="3">
    <source>
        <dbReference type="Proteomes" id="UP000823941"/>
    </source>
</evidence>
<feature type="non-terminal residue" evidence="2">
    <location>
        <position position="1"/>
    </location>
</feature>
<dbReference type="Proteomes" id="UP000823941">
    <property type="component" value="Chromosome 7"/>
</dbReference>
<accession>A0ABQ7QVJ5</accession>
<feature type="compositionally biased region" description="Low complexity" evidence="1">
    <location>
        <begin position="30"/>
        <end position="42"/>
    </location>
</feature>
<reference evidence="2 3" key="1">
    <citation type="submission" date="2021-06" db="EMBL/GenBank/DDBJ databases">
        <title>A haploid diamondback moth (Plutella xylostella L.) genome assembly resolves 31 chromosomes and identifies a diamide resistance mutation.</title>
        <authorList>
            <person name="Ward C.M."/>
            <person name="Perry K.D."/>
            <person name="Baker G."/>
            <person name="Powis K."/>
            <person name="Heckel D.G."/>
            <person name="Baxter S.W."/>
        </authorList>
    </citation>
    <scope>NUCLEOTIDE SEQUENCE [LARGE SCALE GENOMIC DNA]</scope>
    <source>
        <strain evidence="2 3">LV</strain>
        <tissue evidence="2">Single pupa</tissue>
    </source>
</reference>
<comment type="caution">
    <text evidence="2">The sequence shown here is derived from an EMBL/GenBank/DDBJ whole genome shotgun (WGS) entry which is preliminary data.</text>
</comment>
<evidence type="ECO:0000256" key="1">
    <source>
        <dbReference type="SAM" id="MobiDB-lite"/>
    </source>
</evidence>
<name>A0ABQ7QVJ5_PLUXY</name>
<gene>
    <name evidence="2" type="ORF">JYU34_004958</name>
</gene>
<feature type="region of interest" description="Disordered" evidence="1">
    <location>
        <begin position="1"/>
        <end position="60"/>
    </location>
</feature>
<protein>
    <recommendedName>
        <fullName evidence="4">Retrotransposon gag domain-containing protein</fullName>
    </recommendedName>
</protein>
<evidence type="ECO:0000313" key="2">
    <source>
        <dbReference type="EMBL" id="KAG7309070.1"/>
    </source>
</evidence>
<keyword evidence="3" id="KW-1185">Reference proteome</keyword>